<protein>
    <submittedName>
        <fullName evidence="1">Uncharacterized protein</fullName>
    </submittedName>
</protein>
<dbReference type="Proteomes" id="UP000177053">
    <property type="component" value="Unassembled WGS sequence"/>
</dbReference>
<evidence type="ECO:0000313" key="2">
    <source>
        <dbReference type="Proteomes" id="UP000177053"/>
    </source>
</evidence>
<comment type="caution">
    <text evidence="1">The sequence shown here is derived from an EMBL/GenBank/DDBJ whole genome shotgun (WGS) entry which is preliminary data.</text>
</comment>
<evidence type="ECO:0000313" key="1">
    <source>
        <dbReference type="EMBL" id="OGM11921.1"/>
    </source>
</evidence>
<sequence length="174" mass="20234">MTQVEVRGDHQPQSLVDIKIQTPDEIKCENEQRILWLQENLMPIMQDANLHYLGERGKIRGDYGEYPYVNSGVTYTSIVMTWDDHSSANLSDVYRIEICRDWKKDANQVMVSGGRRGKPTEKVVKLEGIDWKENAQAIIDEFLKNPESCHIYEDVPFGVWESWQSQNLTPFDRV</sequence>
<proteinExistence type="predicted"/>
<organism evidence="1 2">
    <name type="scientific">Candidatus Woesebacteria bacterium RBG_16_34_12</name>
    <dbReference type="NCBI Taxonomy" id="1802480"/>
    <lineage>
        <taxon>Bacteria</taxon>
        <taxon>Candidatus Woeseibacteriota</taxon>
    </lineage>
</organism>
<dbReference type="AlphaFoldDB" id="A0A1F7XA85"/>
<dbReference type="EMBL" id="MGFS01000007">
    <property type="protein sequence ID" value="OGM11921.1"/>
    <property type="molecule type" value="Genomic_DNA"/>
</dbReference>
<name>A0A1F7XA85_9BACT</name>
<gene>
    <name evidence="1" type="ORF">A2Z22_01665</name>
</gene>
<reference evidence="1 2" key="1">
    <citation type="journal article" date="2016" name="Nat. Commun.">
        <title>Thousands of microbial genomes shed light on interconnected biogeochemical processes in an aquifer system.</title>
        <authorList>
            <person name="Anantharaman K."/>
            <person name="Brown C.T."/>
            <person name="Hug L.A."/>
            <person name="Sharon I."/>
            <person name="Castelle C.J."/>
            <person name="Probst A.J."/>
            <person name="Thomas B.C."/>
            <person name="Singh A."/>
            <person name="Wilkins M.J."/>
            <person name="Karaoz U."/>
            <person name="Brodie E.L."/>
            <person name="Williams K.H."/>
            <person name="Hubbard S.S."/>
            <person name="Banfield J.F."/>
        </authorList>
    </citation>
    <scope>NUCLEOTIDE SEQUENCE [LARGE SCALE GENOMIC DNA]</scope>
</reference>
<accession>A0A1F7XA85</accession>